<comment type="caution">
    <text evidence="1">The sequence shown here is derived from an EMBL/GenBank/DDBJ whole genome shotgun (WGS) entry which is preliminary data.</text>
</comment>
<name>A0ACC0YD96_9ROSI</name>
<gene>
    <name evidence="1" type="ORF">Pint_24574</name>
</gene>
<keyword evidence="2" id="KW-1185">Reference proteome</keyword>
<evidence type="ECO:0000313" key="2">
    <source>
        <dbReference type="Proteomes" id="UP001163603"/>
    </source>
</evidence>
<accession>A0ACC0YD96</accession>
<dbReference type="Proteomes" id="UP001163603">
    <property type="component" value="Chromosome 7"/>
</dbReference>
<sequence>MGINPIRSQFVIAIAIMLLLPKSEWDKKIDVYKRGWEPSVIVKQSFLLSLIGWRKRFVNCYDEAPELMKLYRKASSFKECKVKGKQHL</sequence>
<protein>
    <submittedName>
        <fullName evidence="1">Uncharacterized protein</fullName>
    </submittedName>
</protein>
<organism evidence="1 2">
    <name type="scientific">Pistacia integerrima</name>
    <dbReference type="NCBI Taxonomy" id="434235"/>
    <lineage>
        <taxon>Eukaryota</taxon>
        <taxon>Viridiplantae</taxon>
        <taxon>Streptophyta</taxon>
        <taxon>Embryophyta</taxon>
        <taxon>Tracheophyta</taxon>
        <taxon>Spermatophyta</taxon>
        <taxon>Magnoliopsida</taxon>
        <taxon>eudicotyledons</taxon>
        <taxon>Gunneridae</taxon>
        <taxon>Pentapetalae</taxon>
        <taxon>rosids</taxon>
        <taxon>malvids</taxon>
        <taxon>Sapindales</taxon>
        <taxon>Anacardiaceae</taxon>
        <taxon>Pistacia</taxon>
    </lineage>
</organism>
<evidence type="ECO:0000313" key="1">
    <source>
        <dbReference type="EMBL" id="KAJ0034279.1"/>
    </source>
</evidence>
<dbReference type="EMBL" id="CM047742">
    <property type="protein sequence ID" value="KAJ0034279.1"/>
    <property type="molecule type" value="Genomic_DNA"/>
</dbReference>
<reference evidence="2" key="1">
    <citation type="journal article" date="2023" name="G3 (Bethesda)">
        <title>Genome assembly and association tests identify interacting loci associated with vigor, precocity, and sex in interspecific pistachio rootstocks.</title>
        <authorList>
            <person name="Palmer W."/>
            <person name="Jacygrad E."/>
            <person name="Sagayaradj S."/>
            <person name="Cavanaugh K."/>
            <person name="Han R."/>
            <person name="Bertier L."/>
            <person name="Beede B."/>
            <person name="Kafkas S."/>
            <person name="Golino D."/>
            <person name="Preece J."/>
            <person name="Michelmore R."/>
        </authorList>
    </citation>
    <scope>NUCLEOTIDE SEQUENCE [LARGE SCALE GENOMIC DNA]</scope>
</reference>
<proteinExistence type="predicted"/>